<evidence type="ECO:0000313" key="2">
    <source>
        <dbReference type="EMBL" id="MDJ1183142.1"/>
    </source>
</evidence>
<dbReference type="Proteomes" id="UP001232992">
    <property type="component" value="Unassembled WGS sequence"/>
</dbReference>
<proteinExistence type="predicted"/>
<evidence type="ECO:0000313" key="3">
    <source>
        <dbReference type="Proteomes" id="UP001232992"/>
    </source>
</evidence>
<keyword evidence="1" id="KW-0812">Transmembrane</keyword>
<comment type="caution">
    <text evidence="2">The sequence shown here is derived from an EMBL/GenBank/DDBJ whole genome shotgun (WGS) entry which is preliminary data.</text>
</comment>
<reference evidence="2 3" key="1">
    <citation type="submission" date="2023-01" db="EMBL/GenBank/DDBJ databases">
        <title>Novel diversity within Roseofilum (Cyanobacteria; Desertifilaceae) from marine benthic mats with descriptions of four novel species.</title>
        <authorList>
            <person name="Wang Y."/>
            <person name="Berthold D.E."/>
            <person name="Hu J."/>
            <person name="Lefler F.W."/>
            <person name="Laughinghouse H.D. IV."/>
        </authorList>
    </citation>
    <scope>NUCLEOTIDE SEQUENCE [LARGE SCALE GENOMIC DNA]</scope>
    <source>
        <strain evidence="2 3">BLCC-M143</strain>
    </source>
</reference>
<feature type="transmembrane region" description="Helical" evidence="1">
    <location>
        <begin position="56"/>
        <end position="81"/>
    </location>
</feature>
<gene>
    <name evidence="2" type="ORF">PMH09_08035</name>
</gene>
<name>A0ABT7BWF6_9CYAN</name>
<dbReference type="EMBL" id="JAQOSQ010000006">
    <property type="protein sequence ID" value="MDJ1183142.1"/>
    <property type="molecule type" value="Genomic_DNA"/>
</dbReference>
<keyword evidence="3" id="KW-1185">Reference proteome</keyword>
<dbReference type="RefSeq" id="WP_283757797.1">
    <property type="nucleotide sequence ID" value="NZ_JAQOSQ010000006.1"/>
</dbReference>
<keyword evidence="1" id="KW-0472">Membrane</keyword>
<protein>
    <submittedName>
        <fullName evidence="2">Uncharacterized protein</fullName>
    </submittedName>
</protein>
<sequence>MTQSKRILICTIAALASGILGFAIGGQLQARAQTEACDRYSWGWSHLCKGWNGPTAWLQGSGTGLWVGAVFGSFLAGVATFEPSQHSSSSATSNTDLLSIEEQTKLKQLLLLLDTTKTPENLTPEETLRLALGTGSLKSLNPKTIERLLLVLAEDAAQEDDRDRNDNC</sequence>
<accession>A0ABT7BWF6</accession>
<evidence type="ECO:0000256" key="1">
    <source>
        <dbReference type="SAM" id="Phobius"/>
    </source>
</evidence>
<keyword evidence="1" id="KW-1133">Transmembrane helix</keyword>
<organism evidence="2 3">
    <name type="scientific">Roseofilum casamattae BLCC-M143</name>
    <dbReference type="NCBI Taxonomy" id="3022442"/>
    <lineage>
        <taxon>Bacteria</taxon>
        <taxon>Bacillati</taxon>
        <taxon>Cyanobacteriota</taxon>
        <taxon>Cyanophyceae</taxon>
        <taxon>Desertifilales</taxon>
        <taxon>Desertifilaceae</taxon>
        <taxon>Roseofilum</taxon>
        <taxon>Roseofilum casamattae</taxon>
    </lineage>
</organism>